<evidence type="ECO:0000256" key="3">
    <source>
        <dbReference type="ARBA" id="ARBA00022833"/>
    </source>
</evidence>
<dbReference type="PANTHER" id="PTHR25462:SF296">
    <property type="entry name" value="MEIOTIC P26, ISOFORM F"/>
    <property type="match status" value="1"/>
</dbReference>
<dbReference type="SUPFAM" id="SSF57845">
    <property type="entry name" value="B-box zinc-binding domain"/>
    <property type="match status" value="1"/>
</dbReference>
<evidence type="ECO:0000256" key="4">
    <source>
        <dbReference type="PROSITE-ProRule" id="PRU00024"/>
    </source>
</evidence>
<dbReference type="InterPro" id="IPR000315">
    <property type="entry name" value="Znf_B-box"/>
</dbReference>
<dbReference type="PROSITE" id="PS00518">
    <property type="entry name" value="ZF_RING_1"/>
    <property type="match status" value="1"/>
</dbReference>
<dbReference type="AlphaFoldDB" id="A0A2T7NLN3"/>
<keyword evidence="5" id="KW-0175">Coiled coil</keyword>
<dbReference type="OrthoDB" id="111250at2759"/>
<dbReference type="SUPFAM" id="SSF57850">
    <property type="entry name" value="RING/U-box"/>
    <property type="match status" value="1"/>
</dbReference>
<evidence type="ECO:0008006" key="10">
    <source>
        <dbReference type="Google" id="ProtNLM"/>
    </source>
</evidence>
<proteinExistence type="predicted"/>
<gene>
    <name evidence="8" type="ORF">C0Q70_17874</name>
</gene>
<accession>A0A2T7NLN3</accession>
<dbReference type="EMBL" id="PZQS01000011">
    <property type="protein sequence ID" value="PVD22071.1"/>
    <property type="molecule type" value="Genomic_DNA"/>
</dbReference>
<evidence type="ECO:0000256" key="1">
    <source>
        <dbReference type="ARBA" id="ARBA00022723"/>
    </source>
</evidence>
<feature type="domain" description="RING-type" evidence="6">
    <location>
        <begin position="13"/>
        <end position="52"/>
    </location>
</feature>
<evidence type="ECO:0000313" key="9">
    <source>
        <dbReference type="Proteomes" id="UP000245119"/>
    </source>
</evidence>
<dbReference type="Gene3D" id="3.30.160.60">
    <property type="entry name" value="Classic Zinc Finger"/>
    <property type="match status" value="1"/>
</dbReference>
<dbReference type="GO" id="GO:0008270">
    <property type="term" value="F:zinc ion binding"/>
    <property type="evidence" value="ECO:0007669"/>
    <property type="project" value="UniProtKB-KW"/>
</dbReference>
<keyword evidence="1" id="KW-0479">Metal-binding</keyword>
<feature type="coiled-coil region" evidence="5">
    <location>
        <begin position="186"/>
        <end position="213"/>
    </location>
</feature>
<evidence type="ECO:0000259" key="7">
    <source>
        <dbReference type="PROSITE" id="PS50119"/>
    </source>
</evidence>
<dbReference type="CDD" id="cd16449">
    <property type="entry name" value="RING-HC"/>
    <property type="match status" value="1"/>
</dbReference>
<protein>
    <recommendedName>
        <fullName evidence="10">RING-type domain-containing protein</fullName>
    </recommendedName>
</protein>
<dbReference type="PROSITE" id="PS50119">
    <property type="entry name" value="ZF_BBOX"/>
    <property type="match status" value="1"/>
</dbReference>
<dbReference type="PROSITE" id="PS50089">
    <property type="entry name" value="ZF_RING_2"/>
    <property type="match status" value="1"/>
</dbReference>
<feature type="domain" description="B box-type" evidence="7">
    <location>
        <begin position="147"/>
        <end position="189"/>
    </location>
</feature>
<keyword evidence="9" id="KW-1185">Reference proteome</keyword>
<evidence type="ECO:0000259" key="6">
    <source>
        <dbReference type="PROSITE" id="PS50089"/>
    </source>
</evidence>
<sequence>MATAARAVKETECRVCGEDYIDPKILPCGHLLCRDCITSRLSSATEPACPQCACAIVTAEERSGRSLAEIADALPTDLAMESLVESMQVLGQEHSCCVCAAPAVCICLNCLDLMCSKCQTVHQKLTATRYHVVEHVAALTPEGLAGRRPALCCNHGDRRADHFCGGHGVALCSACAVTEHKACHRLGKMEDAMKDADSSLVKLRDKLDGALRQVEETLSHLDDCMREADSSEEAAVVQVDKACDLIHALVESSRQKSKEFFQNALASLKDALLGEKASLAQQRRKLKAQRHLVERTRRRTPHHRLKDMETPLTKHVDGLDLACTLPAHLNVVSLPKMIVDASVIREIEKLLKKMGRLEDGDQVT</sequence>
<evidence type="ECO:0000313" key="8">
    <source>
        <dbReference type="EMBL" id="PVD22071.1"/>
    </source>
</evidence>
<dbReference type="Pfam" id="PF00097">
    <property type="entry name" value="zf-C3HC4"/>
    <property type="match status" value="1"/>
</dbReference>
<name>A0A2T7NLN3_POMCA</name>
<dbReference type="InterPro" id="IPR013083">
    <property type="entry name" value="Znf_RING/FYVE/PHD"/>
</dbReference>
<keyword evidence="2 4" id="KW-0863">Zinc-finger</keyword>
<reference evidence="8 9" key="1">
    <citation type="submission" date="2018-04" db="EMBL/GenBank/DDBJ databases">
        <title>The genome of golden apple snail Pomacea canaliculata provides insight into stress tolerance and invasive adaptation.</title>
        <authorList>
            <person name="Liu C."/>
            <person name="Liu B."/>
            <person name="Ren Y."/>
            <person name="Zhang Y."/>
            <person name="Wang H."/>
            <person name="Li S."/>
            <person name="Jiang F."/>
            <person name="Yin L."/>
            <person name="Zhang G."/>
            <person name="Qian W."/>
            <person name="Fan W."/>
        </authorList>
    </citation>
    <scope>NUCLEOTIDE SEQUENCE [LARGE SCALE GENOMIC DNA]</scope>
    <source>
        <strain evidence="8">SZHN2017</strain>
        <tissue evidence="8">Muscle</tissue>
    </source>
</reference>
<dbReference type="InterPro" id="IPR017907">
    <property type="entry name" value="Znf_RING_CS"/>
</dbReference>
<comment type="caution">
    <text evidence="8">The sequence shown here is derived from an EMBL/GenBank/DDBJ whole genome shotgun (WGS) entry which is preliminary data.</text>
</comment>
<dbReference type="InterPro" id="IPR047153">
    <property type="entry name" value="TRIM45/56/19-like"/>
</dbReference>
<dbReference type="InterPro" id="IPR018957">
    <property type="entry name" value="Znf_C3HC4_RING-type"/>
</dbReference>
<organism evidence="8 9">
    <name type="scientific">Pomacea canaliculata</name>
    <name type="common">Golden apple snail</name>
    <dbReference type="NCBI Taxonomy" id="400727"/>
    <lineage>
        <taxon>Eukaryota</taxon>
        <taxon>Metazoa</taxon>
        <taxon>Spiralia</taxon>
        <taxon>Lophotrochozoa</taxon>
        <taxon>Mollusca</taxon>
        <taxon>Gastropoda</taxon>
        <taxon>Caenogastropoda</taxon>
        <taxon>Architaenioglossa</taxon>
        <taxon>Ampullarioidea</taxon>
        <taxon>Ampullariidae</taxon>
        <taxon>Pomacea</taxon>
    </lineage>
</organism>
<dbReference type="Gene3D" id="3.30.40.10">
    <property type="entry name" value="Zinc/RING finger domain, C3HC4 (zinc finger)"/>
    <property type="match status" value="1"/>
</dbReference>
<evidence type="ECO:0000256" key="5">
    <source>
        <dbReference type="SAM" id="Coils"/>
    </source>
</evidence>
<feature type="coiled-coil region" evidence="5">
    <location>
        <begin position="269"/>
        <end position="299"/>
    </location>
</feature>
<keyword evidence="3" id="KW-0862">Zinc</keyword>
<dbReference type="PANTHER" id="PTHR25462">
    <property type="entry name" value="BONUS, ISOFORM C-RELATED"/>
    <property type="match status" value="1"/>
</dbReference>
<dbReference type="SMART" id="SM00184">
    <property type="entry name" value="RING"/>
    <property type="match status" value="1"/>
</dbReference>
<dbReference type="InterPro" id="IPR001841">
    <property type="entry name" value="Znf_RING"/>
</dbReference>
<dbReference type="CDD" id="cd19757">
    <property type="entry name" value="Bbox1"/>
    <property type="match status" value="1"/>
</dbReference>
<dbReference type="Proteomes" id="UP000245119">
    <property type="component" value="Linkage Group LG11"/>
</dbReference>
<evidence type="ECO:0000256" key="2">
    <source>
        <dbReference type="ARBA" id="ARBA00022771"/>
    </source>
</evidence>